<reference evidence="3" key="1">
    <citation type="journal article" date="2020" name="New Phytol.">
        <title>Comparative genomics reveals dynamic genome evolution in host specialist ectomycorrhizal fungi.</title>
        <authorList>
            <person name="Lofgren L.A."/>
            <person name="Nguyen N.H."/>
            <person name="Vilgalys R."/>
            <person name="Ruytinx J."/>
            <person name="Liao H.L."/>
            <person name="Branco S."/>
            <person name="Kuo A."/>
            <person name="LaButti K."/>
            <person name="Lipzen A."/>
            <person name="Andreopoulos W."/>
            <person name="Pangilinan J."/>
            <person name="Riley R."/>
            <person name="Hundley H."/>
            <person name="Na H."/>
            <person name="Barry K."/>
            <person name="Grigoriev I.V."/>
            <person name="Stajich J.E."/>
            <person name="Kennedy P.G."/>
        </authorList>
    </citation>
    <scope>NUCLEOTIDE SEQUENCE</scope>
    <source>
        <strain evidence="3">FC423</strain>
    </source>
</reference>
<feature type="transmembrane region" description="Helical" evidence="2">
    <location>
        <begin position="6"/>
        <end position="30"/>
    </location>
</feature>
<dbReference type="Gene3D" id="1.10.4160.10">
    <property type="entry name" value="Hydantoin permease"/>
    <property type="match status" value="1"/>
</dbReference>
<proteinExistence type="predicted"/>
<accession>A0A9P7JND3</accession>
<organism evidence="3 4">
    <name type="scientific">Suillus discolor</name>
    <dbReference type="NCBI Taxonomy" id="1912936"/>
    <lineage>
        <taxon>Eukaryota</taxon>
        <taxon>Fungi</taxon>
        <taxon>Dikarya</taxon>
        <taxon>Basidiomycota</taxon>
        <taxon>Agaricomycotina</taxon>
        <taxon>Agaricomycetes</taxon>
        <taxon>Agaricomycetidae</taxon>
        <taxon>Boletales</taxon>
        <taxon>Suillineae</taxon>
        <taxon>Suillaceae</taxon>
        <taxon>Suillus</taxon>
    </lineage>
</organism>
<dbReference type="GeneID" id="64695365"/>
<dbReference type="PANTHER" id="PTHR31806:SF5">
    <property type="entry name" value="PURINE-CYTOSINE PERMEASE FCY21"/>
    <property type="match status" value="1"/>
</dbReference>
<dbReference type="RefSeq" id="XP_041286870.1">
    <property type="nucleotide sequence ID" value="XM_041433106.1"/>
</dbReference>
<dbReference type="Proteomes" id="UP000823399">
    <property type="component" value="Unassembled WGS sequence"/>
</dbReference>
<keyword evidence="1" id="KW-0813">Transport</keyword>
<feature type="transmembrane region" description="Helical" evidence="2">
    <location>
        <begin position="73"/>
        <end position="91"/>
    </location>
</feature>
<evidence type="ECO:0000313" key="4">
    <source>
        <dbReference type="Proteomes" id="UP000823399"/>
    </source>
</evidence>
<keyword evidence="2" id="KW-0472">Membrane</keyword>
<dbReference type="AlphaFoldDB" id="A0A9P7JND3"/>
<dbReference type="EMBL" id="JABBWM010000090">
    <property type="protein sequence ID" value="KAG2092497.1"/>
    <property type="molecule type" value="Genomic_DNA"/>
</dbReference>
<dbReference type="GO" id="GO:0005886">
    <property type="term" value="C:plasma membrane"/>
    <property type="evidence" value="ECO:0007669"/>
    <property type="project" value="TreeGrafter"/>
</dbReference>
<gene>
    <name evidence="3" type="ORF">F5147DRAFT_642847</name>
</gene>
<keyword evidence="2" id="KW-0812">Transmembrane</keyword>
<dbReference type="PANTHER" id="PTHR31806">
    <property type="entry name" value="PURINE-CYTOSINE PERMEASE FCY2-RELATED"/>
    <property type="match status" value="1"/>
</dbReference>
<feature type="transmembrane region" description="Helical" evidence="2">
    <location>
        <begin position="42"/>
        <end position="61"/>
    </location>
</feature>
<keyword evidence="2" id="KW-1133">Transmembrane helix</keyword>
<keyword evidence="4" id="KW-1185">Reference proteome</keyword>
<protein>
    <submittedName>
        <fullName evidence="3">Uncharacterized protein</fullName>
    </submittedName>
</protein>
<comment type="caution">
    <text evidence="3">The sequence shown here is derived from an EMBL/GenBank/DDBJ whole genome shotgun (WGS) entry which is preliminary data.</text>
</comment>
<evidence type="ECO:0000256" key="2">
    <source>
        <dbReference type="SAM" id="Phobius"/>
    </source>
</evidence>
<name>A0A9P7JND3_9AGAM</name>
<evidence type="ECO:0000313" key="3">
    <source>
        <dbReference type="EMBL" id="KAG2092497.1"/>
    </source>
</evidence>
<evidence type="ECO:0000256" key="1">
    <source>
        <dbReference type="ARBA" id="ARBA00022448"/>
    </source>
</evidence>
<dbReference type="InterPro" id="IPR026030">
    <property type="entry name" value="Pur-cyt_permease_Fcy2/21/22"/>
</dbReference>
<dbReference type="OrthoDB" id="2665550at2759"/>
<dbReference type="GO" id="GO:0022857">
    <property type="term" value="F:transmembrane transporter activity"/>
    <property type="evidence" value="ECO:0007669"/>
    <property type="project" value="InterPro"/>
</dbReference>
<sequence length="141" mass="15300">MIQARFSWGYFGAIVPAVFNIFSLEGFLILNCIMGEQTLASLSSCLDETLGIAILDIISLVNSDRMSTHRYESVAWIPNVIAFIAMLAIGYPQLRENLSAPVPPATPANIISFASFLASNIIGWCPVIPDYGVYHSPDASS</sequence>